<reference evidence="2" key="1">
    <citation type="submission" date="2021-06" db="EMBL/GenBank/DDBJ databases">
        <authorList>
            <person name="Kallberg Y."/>
            <person name="Tangrot J."/>
            <person name="Rosling A."/>
        </authorList>
    </citation>
    <scope>NUCLEOTIDE SEQUENCE</scope>
    <source>
        <strain evidence="2">FL130A</strain>
    </source>
</reference>
<name>A0A9N8Z306_9GLOM</name>
<dbReference type="OrthoDB" id="2423208at2759"/>
<gene>
    <name evidence="2" type="ORF">ALEPTO_LOCUS1894</name>
</gene>
<organism evidence="2 3">
    <name type="scientific">Ambispora leptoticha</name>
    <dbReference type="NCBI Taxonomy" id="144679"/>
    <lineage>
        <taxon>Eukaryota</taxon>
        <taxon>Fungi</taxon>
        <taxon>Fungi incertae sedis</taxon>
        <taxon>Mucoromycota</taxon>
        <taxon>Glomeromycotina</taxon>
        <taxon>Glomeromycetes</taxon>
        <taxon>Archaeosporales</taxon>
        <taxon>Ambisporaceae</taxon>
        <taxon>Ambispora</taxon>
    </lineage>
</organism>
<proteinExistence type="predicted"/>
<accession>A0A9N8Z306</accession>
<dbReference type="Proteomes" id="UP000789508">
    <property type="component" value="Unassembled WGS sequence"/>
</dbReference>
<keyword evidence="1" id="KW-1133">Transmembrane helix</keyword>
<sequence>MIDKLIAFFSSTLDILIVFFSLLLCQHGNQRKTGSNVDNLWLGVENTLKEKNINVGTNCIQLVSCESVKIGNVGALETPIKKGPNESRQRLDFETEDKENIVDGSYKRRRTESENLEHSDNENFLNTVKNNDRENELERQAEETIQYNEKMWIVGNMKVNVRDALTGWQKRKDRPRTGLAFYDIIDLTPRSNSDFIRFLPIDAMYEMKRFVQNINLFRERANC</sequence>
<dbReference type="AlphaFoldDB" id="A0A9N8Z306"/>
<evidence type="ECO:0000256" key="1">
    <source>
        <dbReference type="SAM" id="Phobius"/>
    </source>
</evidence>
<evidence type="ECO:0000313" key="2">
    <source>
        <dbReference type="EMBL" id="CAG8468459.1"/>
    </source>
</evidence>
<protein>
    <submittedName>
        <fullName evidence="2">10808_t:CDS:1</fullName>
    </submittedName>
</protein>
<keyword evidence="3" id="KW-1185">Reference proteome</keyword>
<evidence type="ECO:0000313" key="3">
    <source>
        <dbReference type="Proteomes" id="UP000789508"/>
    </source>
</evidence>
<keyword evidence="1" id="KW-0812">Transmembrane</keyword>
<comment type="caution">
    <text evidence="2">The sequence shown here is derived from an EMBL/GenBank/DDBJ whole genome shotgun (WGS) entry which is preliminary data.</text>
</comment>
<keyword evidence="1" id="KW-0472">Membrane</keyword>
<dbReference type="EMBL" id="CAJVPS010000237">
    <property type="protein sequence ID" value="CAG8468459.1"/>
    <property type="molecule type" value="Genomic_DNA"/>
</dbReference>
<feature type="transmembrane region" description="Helical" evidence="1">
    <location>
        <begin position="6"/>
        <end position="25"/>
    </location>
</feature>